<dbReference type="Pfam" id="PF02298">
    <property type="entry name" value="Cu_bind_like"/>
    <property type="match status" value="1"/>
</dbReference>
<dbReference type="AlphaFoldDB" id="A0A6L2LFG5"/>
<dbReference type="GO" id="GO:0005886">
    <property type="term" value="C:plasma membrane"/>
    <property type="evidence" value="ECO:0007669"/>
    <property type="project" value="TreeGrafter"/>
</dbReference>
<reference evidence="2" key="1">
    <citation type="journal article" date="2019" name="Sci. Rep.">
        <title>Draft genome of Tanacetum cinerariifolium, the natural source of mosquito coil.</title>
        <authorList>
            <person name="Yamashiro T."/>
            <person name="Shiraishi A."/>
            <person name="Satake H."/>
            <person name="Nakayama K."/>
        </authorList>
    </citation>
    <scope>NUCLEOTIDE SEQUENCE</scope>
</reference>
<protein>
    <recommendedName>
        <fullName evidence="1">Phytocyanin domain-containing protein</fullName>
    </recommendedName>
</protein>
<comment type="caution">
    <text evidence="2">The sequence shown here is derived from an EMBL/GenBank/DDBJ whole genome shotgun (WGS) entry which is preliminary data.</text>
</comment>
<dbReference type="Gene3D" id="2.60.40.420">
    <property type="entry name" value="Cupredoxins - blue copper proteins"/>
    <property type="match status" value="1"/>
</dbReference>
<feature type="domain" description="Phytocyanin" evidence="1">
    <location>
        <begin position="368"/>
        <end position="426"/>
    </location>
</feature>
<dbReference type="GO" id="GO:0009055">
    <property type="term" value="F:electron transfer activity"/>
    <property type="evidence" value="ECO:0007669"/>
    <property type="project" value="InterPro"/>
</dbReference>
<evidence type="ECO:0000259" key="1">
    <source>
        <dbReference type="Pfam" id="PF02298"/>
    </source>
</evidence>
<dbReference type="InterPro" id="IPR003245">
    <property type="entry name" value="Phytocyanin_dom"/>
</dbReference>
<dbReference type="PANTHER" id="PTHR33021:SF431">
    <property type="entry name" value="PHYTOCYANIN DOMAIN, CUPREDOXIN"/>
    <property type="match status" value="1"/>
</dbReference>
<dbReference type="InterPro" id="IPR008972">
    <property type="entry name" value="Cupredoxin"/>
</dbReference>
<gene>
    <name evidence="2" type="ORF">Tci_031878</name>
</gene>
<accession>A0A6L2LFG5</accession>
<dbReference type="SUPFAM" id="SSF49503">
    <property type="entry name" value="Cupredoxins"/>
    <property type="match status" value="1"/>
</dbReference>
<evidence type="ECO:0000313" key="2">
    <source>
        <dbReference type="EMBL" id="GEU59900.1"/>
    </source>
</evidence>
<dbReference type="PANTHER" id="PTHR33021">
    <property type="entry name" value="BLUE COPPER PROTEIN"/>
    <property type="match status" value="1"/>
</dbReference>
<dbReference type="EMBL" id="BKCJ010004252">
    <property type="protein sequence ID" value="GEU59900.1"/>
    <property type="molecule type" value="Genomic_DNA"/>
</dbReference>
<dbReference type="InterPro" id="IPR039391">
    <property type="entry name" value="Phytocyanin-like"/>
</dbReference>
<sequence>MELYMMNRQHGRMILEFVENGPIIWPSIEENRVARPKKYSELSATKAIQAYCDVKETNIILQGLPTEVYALVSNQKITKELWERIQLLMQGTSLTKQEREFNQQQQQPEFPLLDLGLTVLVFKQGDDPIDVINHMMSFLSAVVTSRYPTTNNQLRNSSNPRQQTTINDGRITLKPVHGRKNSFDLGTSRTCTLRASGSNFGKQMTDSNCDEINTAKVALMANLSHYGSDALAKVHNPDNVDTNMINPAVQAMPSSKQSNVLNHSKTKITSDSNIIPYSQYVIEKTSAIVILGSEETRMLAEESCSKMLLKQKDPMMLEKKVDTTPNSVNSSDPTPSNRPTKVEVLKGLPKVSMMATLDHIVVVLTLDQAWANSKTFKVGDNLVADDAFANCIIPPGKIAHTSGHDIIELSSPGKEYFICGVSNHCATFNQKLAVDIKA</sequence>
<organism evidence="2">
    <name type="scientific">Tanacetum cinerariifolium</name>
    <name type="common">Dalmatian daisy</name>
    <name type="synonym">Chrysanthemum cinerariifolium</name>
    <dbReference type="NCBI Taxonomy" id="118510"/>
    <lineage>
        <taxon>Eukaryota</taxon>
        <taxon>Viridiplantae</taxon>
        <taxon>Streptophyta</taxon>
        <taxon>Embryophyta</taxon>
        <taxon>Tracheophyta</taxon>
        <taxon>Spermatophyta</taxon>
        <taxon>Magnoliopsida</taxon>
        <taxon>eudicotyledons</taxon>
        <taxon>Gunneridae</taxon>
        <taxon>Pentapetalae</taxon>
        <taxon>asterids</taxon>
        <taxon>campanulids</taxon>
        <taxon>Asterales</taxon>
        <taxon>Asteraceae</taxon>
        <taxon>Asteroideae</taxon>
        <taxon>Anthemideae</taxon>
        <taxon>Anthemidinae</taxon>
        <taxon>Tanacetum</taxon>
    </lineage>
</organism>
<proteinExistence type="predicted"/>
<name>A0A6L2LFG5_TANCI</name>